<proteinExistence type="predicted"/>
<dbReference type="AlphaFoldDB" id="A0A7M3S9M1"/>
<dbReference type="KEGG" id="acht:bsdcttw_43290"/>
<sequence>MIKVLLSTMEATYAMSWGYKYNAGYFFMPSFGKSWSFSAKPYTDTGIGS</sequence>
<dbReference type="RefSeq" id="WP_185256877.1">
    <property type="nucleotide sequence ID" value="NZ_AP023368.1"/>
</dbReference>
<dbReference type="Proteomes" id="UP000515703">
    <property type="component" value="Chromosome"/>
</dbReference>
<accession>A0A7M3S9M1</accession>
<gene>
    <name evidence="1" type="ORF">bsdcttw_43290</name>
</gene>
<keyword evidence="2" id="KW-1185">Reference proteome</keyword>
<protein>
    <submittedName>
        <fullName evidence="1">Uncharacterized protein</fullName>
    </submittedName>
</protein>
<evidence type="ECO:0000313" key="2">
    <source>
        <dbReference type="Proteomes" id="UP000515703"/>
    </source>
</evidence>
<evidence type="ECO:0000313" key="1">
    <source>
        <dbReference type="EMBL" id="BCK01289.1"/>
    </source>
</evidence>
<reference evidence="1 2" key="1">
    <citation type="submission" date="2020-08" db="EMBL/GenBank/DDBJ databases">
        <title>Draft genome sequencing of an Anaerocolumna strain isolated from anoxic soil subjected to BSD treatment.</title>
        <authorList>
            <person name="Uek A."/>
            <person name="Tonouchi A."/>
        </authorList>
    </citation>
    <scope>NUCLEOTIDE SEQUENCE [LARGE SCALE GENOMIC DNA]</scope>
    <source>
        <strain evidence="1 2">CTTW</strain>
    </source>
</reference>
<dbReference type="EMBL" id="AP023368">
    <property type="protein sequence ID" value="BCK01289.1"/>
    <property type="molecule type" value="Genomic_DNA"/>
</dbReference>
<name>A0A7M3S9M1_9FIRM</name>
<organism evidence="1 2">
    <name type="scientific">Anaerocolumna chitinilytica</name>
    <dbReference type="NCBI Taxonomy" id="1727145"/>
    <lineage>
        <taxon>Bacteria</taxon>
        <taxon>Bacillati</taxon>
        <taxon>Bacillota</taxon>
        <taxon>Clostridia</taxon>
        <taxon>Lachnospirales</taxon>
        <taxon>Lachnospiraceae</taxon>
        <taxon>Anaerocolumna</taxon>
    </lineage>
</organism>
<reference evidence="1 2" key="2">
    <citation type="submission" date="2020-08" db="EMBL/GenBank/DDBJ databases">
        <authorList>
            <person name="Ueki A."/>
            <person name="Tonouchi A."/>
        </authorList>
    </citation>
    <scope>NUCLEOTIDE SEQUENCE [LARGE SCALE GENOMIC DNA]</scope>
    <source>
        <strain evidence="1 2">CTTW</strain>
    </source>
</reference>